<proteinExistence type="predicted"/>
<accession>A0A0H5QFB9</accession>
<dbReference type="AlphaFoldDB" id="A0A0H5QFB9"/>
<evidence type="ECO:0000313" key="1">
    <source>
        <dbReference type="EMBL" id="CRZ00738.1"/>
    </source>
</evidence>
<protein>
    <submittedName>
        <fullName evidence="1">Uncharacterized protein</fullName>
    </submittedName>
</protein>
<dbReference type="EMBL" id="HACM01000296">
    <property type="protein sequence ID" value="CRZ00738.1"/>
    <property type="molecule type" value="Transcribed_RNA"/>
</dbReference>
<organism evidence="1">
    <name type="scientific">Spongospora subterranea</name>
    <dbReference type="NCBI Taxonomy" id="70186"/>
    <lineage>
        <taxon>Eukaryota</taxon>
        <taxon>Sar</taxon>
        <taxon>Rhizaria</taxon>
        <taxon>Endomyxa</taxon>
        <taxon>Phytomyxea</taxon>
        <taxon>Plasmodiophorida</taxon>
        <taxon>Plasmodiophoridae</taxon>
        <taxon>Spongospora</taxon>
    </lineage>
</organism>
<reference evidence="1" key="1">
    <citation type="submission" date="2015-04" db="EMBL/GenBank/DDBJ databases">
        <title>The genome sequence of the plant pathogenic Rhizarian Plasmodiophora brassicae reveals insights in its biotrophic life cycle and the origin of chitin synthesis.</title>
        <authorList>
            <person name="Schwelm A."/>
            <person name="Fogelqvist J."/>
            <person name="Knaust A."/>
            <person name="Julke S."/>
            <person name="Lilja T."/>
            <person name="Dhandapani V."/>
            <person name="Bonilla-Rosso G."/>
            <person name="Karlsson M."/>
            <person name="Shevchenko A."/>
            <person name="Choi S.R."/>
            <person name="Kim H.G."/>
            <person name="Park J.Y."/>
            <person name="Lim Y.P."/>
            <person name="Ludwig-Muller J."/>
            <person name="Dixelius C."/>
        </authorList>
    </citation>
    <scope>NUCLEOTIDE SEQUENCE</scope>
    <source>
        <tissue evidence="1">Potato root galls</tissue>
    </source>
</reference>
<feature type="non-terminal residue" evidence="1">
    <location>
        <position position="188"/>
    </location>
</feature>
<sequence>MLLRMTRSAGDTSAGGEVFGVCIAEGHNLLVVRCVLKILNIAGRFIIDAVRCQAVRSGPVLRRRLRRHRESQNAGYMIKQTVEGCSFTRGEYQPSRGWYSQGPIVMQERRKRQRCSNEKADRDRKTRIYISSEREDDEIEMCTVQTVQTARTKRGKKQWPLQAHQRAYKQPFHQGYCPKHSKSRTFPV</sequence>
<name>A0A0H5QFB9_9EUKA</name>